<dbReference type="SUPFAM" id="SSF52540">
    <property type="entry name" value="P-loop containing nucleoside triphosphate hydrolases"/>
    <property type="match status" value="1"/>
</dbReference>
<sequence>MSSNIPPVAPIRFDTREGRSLLHSLAQKCLPYDPHDLSLDVTGHILEQKDVFLRTACGAGKTGIIALLAYILPDVCNRSALVPTFTPWYNKDPVILVLCPTDTLELDIEHKLKSMGVQATALNLEILKKAQNSEKQGAEREIWDAAKSSRVILLSLELLSGDRFHQEMDLDNPASSFQTCCSILIVDEVHMVWLWGPQF</sequence>
<gene>
    <name evidence="2" type="ORF">D9758_018457</name>
</gene>
<accession>A0A8H5F154</accession>
<name>A0A8H5F154_9AGAR</name>
<dbReference type="Pfam" id="PF00270">
    <property type="entry name" value="DEAD"/>
    <property type="match status" value="1"/>
</dbReference>
<dbReference type="AlphaFoldDB" id="A0A8H5F154"/>
<dbReference type="OrthoDB" id="3269685at2759"/>
<dbReference type="GO" id="GO:0005524">
    <property type="term" value="F:ATP binding"/>
    <property type="evidence" value="ECO:0007669"/>
    <property type="project" value="InterPro"/>
</dbReference>
<dbReference type="Proteomes" id="UP000559256">
    <property type="component" value="Unassembled WGS sequence"/>
</dbReference>
<dbReference type="GO" id="GO:0003676">
    <property type="term" value="F:nucleic acid binding"/>
    <property type="evidence" value="ECO:0007669"/>
    <property type="project" value="InterPro"/>
</dbReference>
<dbReference type="InterPro" id="IPR027417">
    <property type="entry name" value="P-loop_NTPase"/>
</dbReference>
<dbReference type="Gene3D" id="3.40.50.300">
    <property type="entry name" value="P-loop containing nucleotide triphosphate hydrolases"/>
    <property type="match status" value="1"/>
</dbReference>
<evidence type="ECO:0000259" key="1">
    <source>
        <dbReference type="Pfam" id="PF00270"/>
    </source>
</evidence>
<organism evidence="2 3">
    <name type="scientific">Tetrapyrgos nigripes</name>
    <dbReference type="NCBI Taxonomy" id="182062"/>
    <lineage>
        <taxon>Eukaryota</taxon>
        <taxon>Fungi</taxon>
        <taxon>Dikarya</taxon>
        <taxon>Basidiomycota</taxon>
        <taxon>Agaricomycotina</taxon>
        <taxon>Agaricomycetes</taxon>
        <taxon>Agaricomycetidae</taxon>
        <taxon>Agaricales</taxon>
        <taxon>Marasmiineae</taxon>
        <taxon>Marasmiaceae</taxon>
        <taxon>Tetrapyrgos</taxon>
    </lineage>
</organism>
<proteinExistence type="predicted"/>
<reference evidence="2 3" key="1">
    <citation type="journal article" date="2020" name="ISME J.">
        <title>Uncovering the hidden diversity of litter-decomposition mechanisms in mushroom-forming fungi.</title>
        <authorList>
            <person name="Floudas D."/>
            <person name="Bentzer J."/>
            <person name="Ahren D."/>
            <person name="Johansson T."/>
            <person name="Persson P."/>
            <person name="Tunlid A."/>
        </authorList>
    </citation>
    <scope>NUCLEOTIDE SEQUENCE [LARGE SCALE GENOMIC DNA]</scope>
    <source>
        <strain evidence="2 3">CBS 291.85</strain>
    </source>
</reference>
<dbReference type="EMBL" id="JAACJM010000429">
    <property type="protein sequence ID" value="KAF5319859.1"/>
    <property type="molecule type" value="Genomic_DNA"/>
</dbReference>
<evidence type="ECO:0000313" key="3">
    <source>
        <dbReference type="Proteomes" id="UP000559256"/>
    </source>
</evidence>
<evidence type="ECO:0000313" key="2">
    <source>
        <dbReference type="EMBL" id="KAF5319859.1"/>
    </source>
</evidence>
<keyword evidence="3" id="KW-1185">Reference proteome</keyword>
<dbReference type="InterPro" id="IPR011545">
    <property type="entry name" value="DEAD/DEAH_box_helicase_dom"/>
</dbReference>
<comment type="caution">
    <text evidence="2">The sequence shown here is derived from an EMBL/GenBank/DDBJ whole genome shotgun (WGS) entry which is preliminary data.</text>
</comment>
<protein>
    <recommendedName>
        <fullName evidence="1">DEAD/DEAH-box helicase domain-containing protein</fullName>
    </recommendedName>
</protein>
<feature type="domain" description="DEAD/DEAH-box helicase" evidence="1">
    <location>
        <begin position="44"/>
        <end position="192"/>
    </location>
</feature>